<dbReference type="Proteomes" id="UP001297600">
    <property type="component" value="Unassembled WGS sequence"/>
</dbReference>
<sequence length="197" mass="21472">MLRRALALLCCFVLGRAAPGPDEPVRLAVVNSFGEAISLRYFSEPVDAIARADSPVRTLADLQGRSLAIVTRRAIAGWQVPAGELMRSGQNPEAIFSSIREVGMPMDNVLREVKSGRADVGFVITCLLEELEESGRIARGEFRVIAEKKDPDFSCRHSNALYPGWFLSVKPTLPAADARRILKEVLALPPSPALGVY</sequence>
<evidence type="ECO:0000313" key="1">
    <source>
        <dbReference type="EMBL" id="MCG5029850.1"/>
    </source>
</evidence>
<comment type="caution">
    <text evidence="1">The sequence shown here is derived from an EMBL/GenBank/DDBJ whole genome shotgun (WGS) entry which is preliminary data.</text>
</comment>
<keyword evidence="2" id="KW-1185">Reference proteome</keyword>
<name>A0ABS9MNN0_9BURK</name>
<dbReference type="Pfam" id="PF12974">
    <property type="entry name" value="Phosphonate-bd"/>
    <property type="match status" value="1"/>
</dbReference>
<evidence type="ECO:0000313" key="2">
    <source>
        <dbReference type="Proteomes" id="UP001297600"/>
    </source>
</evidence>
<proteinExistence type="predicted"/>
<dbReference type="SUPFAM" id="SSF53850">
    <property type="entry name" value="Periplasmic binding protein-like II"/>
    <property type="match status" value="1"/>
</dbReference>
<accession>A0ABS9MNN0</accession>
<dbReference type="RefSeq" id="WP_237977507.1">
    <property type="nucleotide sequence ID" value="NZ_JAKNCT010000001.1"/>
</dbReference>
<organism evidence="1 2">
    <name type="scientific">Mesosutterella porci</name>
    <dbReference type="NCBI Taxonomy" id="2915351"/>
    <lineage>
        <taxon>Bacteria</taxon>
        <taxon>Pseudomonadati</taxon>
        <taxon>Pseudomonadota</taxon>
        <taxon>Betaproteobacteria</taxon>
        <taxon>Burkholderiales</taxon>
        <taxon>Sutterellaceae</taxon>
        <taxon>Mesosutterella</taxon>
    </lineage>
</organism>
<gene>
    <name evidence="1" type="ORF">MAF45_00055</name>
</gene>
<dbReference type="Gene3D" id="3.40.190.10">
    <property type="entry name" value="Periplasmic binding protein-like II"/>
    <property type="match status" value="1"/>
</dbReference>
<protein>
    <submittedName>
        <fullName evidence="1">Phosphate/phosphite/phosphonate ABC transporter substrate-binding protein</fullName>
    </submittedName>
</protein>
<dbReference type="EMBL" id="JAKNCT010000001">
    <property type="protein sequence ID" value="MCG5029850.1"/>
    <property type="molecule type" value="Genomic_DNA"/>
</dbReference>
<reference evidence="1 2" key="1">
    <citation type="submission" date="2022-02" db="EMBL/GenBank/DDBJ databases">
        <title>Mesosutterella porci, a novel member of the family Sutterellaceae from pig feces.</title>
        <authorList>
            <person name="Wylensek D."/>
            <person name="Clavel T."/>
        </authorList>
    </citation>
    <scope>NUCLEOTIDE SEQUENCE [LARGE SCALE GENOMIC DNA]</scope>
    <source>
        <strain evidence="2">oilRF-744-wt-GAM-9</strain>
    </source>
</reference>